<evidence type="ECO:0000256" key="1">
    <source>
        <dbReference type="SAM" id="Coils"/>
    </source>
</evidence>
<keyword evidence="2" id="KW-1133">Transmembrane helix</keyword>
<gene>
    <name evidence="3" type="ORF">PRECH8_16520</name>
</gene>
<sequence length="215" mass="24741">MERLGISKTFLLIMLLLILCLVLLYVYLVAPKQEELAGLQDDLNAKMARIQQLETQVASLSQNSMGNLAVLQKVRAQIPEEPYVELWLRDLRKLETISGLKFDSYAYNLDGDLEVLQREVSSLVSTIDFTTSVEGEYSQIYRLLEEIETEQRLMIIQNLNLEWPTELEIHRNQPDREMKASIALKTLYAPDLAHLFDRPLPTDYEAPGGHKNPFF</sequence>
<dbReference type="RefSeq" id="WP_200966609.1">
    <property type="nucleotide sequence ID" value="NZ_BMAQ01000017.1"/>
</dbReference>
<evidence type="ECO:0008006" key="5">
    <source>
        <dbReference type="Google" id="ProtNLM"/>
    </source>
</evidence>
<reference evidence="3" key="2">
    <citation type="journal article" date="2021" name="Data Brief">
        <title>Draft genome sequence data of the facultative, thermophilic, xylanolytic bacterium Paenibacillus sp. strain DA-C8.</title>
        <authorList>
            <person name="Chhe C."/>
            <person name="Uke A."/>
            <person name="Baramee S."/>
            <person name="Ungkulpasvich U."/>
            <person name="Tachaapaikoon C."/>
            <person name="Pason P."/>
            <person name="Waeonukul R."/>
            <person name="Ratanakhanokchai K."/>
            <person name="Kosugi A."/>
        </authorList>
    </citation>
    <scope>NUCLEOTIDE SEQUENCE</scope>
    <source>
        <strain evidence="3">DA-C8</strain>
    </source>
</reference>
<evidence type="ECO:0000256" key="2">
    <source>
        <dbReference type="SAM" id="Phobius"/>
    </source>
</evidence>
<feature type="coiled-coil region" evidence="1">
    <location>
        <begin position="36"/>
        <end position="63"/>
    </location>
</feature>
<reference evidence="3" key="1">
    <citation type="submission" date="2020-08" db="EMBL/GenBank/DDBJ databases">
        <authorList>
            <person name="Uke A."/>
            <person name="Chhe C."/>
            <person name="Baramee S."/>
            <person name="Kosugi A."/>
        </authorList>
    </citation>
    <scope>NUCLEOTIDE SEQUENCE</scope>
    <source>
        <strain evidence="3">DA-C8</strain>
    </source>
</reference>
<keyword evidence="1" id="KW-0175">Coiled coil</keyword>
<evidence type="ECO:0000313" key="4">
    <source>
        <dbReference type="Proteomes" id="UP000654993"/>
    </source>
</evidence>
<dbReference type="EMBL" id="BMAQ01000017">
    <property type="protein sequence ID" value="GFR38356.1"/>
    <property type="molecule type" value="Genomic_DNA"/>
</dbReference>
<dbReference type="AlphaFoldDB" id="A0A916QH29"/>
<comment type="caution">
    <text evidence="3">The sequence shown here is derived from an EMBL/GenBank/DDBJ whole genome shotgun (WGS) entry which is preliminary data.</text>
</comment>
<accession>A0A916QH29</accession>
<keyword evidence="2" id="KW-0812">Transmembrane</keyword>
<organism evidence="3 4">
    <name type="scientific">Insulibacter thermoxylanivorax</name>
    <dbReference type="NCBI Taxonomy" id="2749268"/>
    <lineage>
        <taxon>Bacteria</taxon>
        <taxon>Bacillati</taxon>
        <taxon>Bacillota</taxon>
        <taxon>Bacilli</taxon>
        <taxon>Bacillales</taxon>
        <taxon>Paenibacillaceae</taxon>
        <taxon>Insulibacter</taxon>
    </lineage>
</organism>
<dbReference type="Gene3D" id="3.30.70.60">
    <property type="match status" value="1"/>
</dbReference>
<dbReference type="InterPro" id="IPR034756">
    <property type="entry name" value="T2SSM_b"/>
</dbReference>
<evidence type="ECO:0000313" key="3">
    <source>
        <dbReference type="EMBL" id="GFR38356.1"/>
    </source>
</evidence>
<protein>
    <recommendedName>
        <fullName evidence="5">Type IV pilus assembly protein PilO</fullName>
    </recommendedName>
</protein>
<keyword evidence="4" id="KW-1185">Reference proteome</keyword>
<name>A0A916QH29_9BACL</name>
<dbReference type="Pfam" id="PF10741">
    <property type="entry name" value="T2SSM_b"/>
    <property type="match status" value="1"/>
</dbReference>
<dbReference type="Proteomes" id="UP000654993">
    <property type="component" value="Unassembled WGS sequence"/>
</dbReference>
<feature type="transmembrane region" description="Helical" evidence="2">
    <location>
        <begin position="9"/>
        <end position="30"/>
    </location>
</feature>
<proteinExistence type="predicted"/>
<dbReference type="InterPro" id="IPR014717">
    <property type="entry name" value="Transl_elong_EF1B/ribsomal_bS6"/>
</dbReference>
<keyword evidence="2" id="KW-0472">Membrane</keyword>